<evidence type="ECO:0000313" key="2">
    <source>
        <dbReference type="EMBL" id="CAH1987900.1"/>
    </source>
</evidence>
<organism evidence="2 3">
    <name type="scientific">Acanthoscelides obtectus</name>
    <name type="common">Bean weevil</name>
    <name type="synonym">Bruchus obtectus</name>
    <dbReference type="NCBI Taxonomy" id="200917"/>
    <lineage>
        <taxon>Eukaryota</taxon>
        <taxon>Metazoa</taxon>
        <taxon>Ecdysozoa</taxon>
        <taxon>Arthropoda</taxon>
        <taxon>Hexapoda</taxon>
        <taxon>Insecta</taxon>
        <taxon>Pterygota</taxon>
        <taxon>Neoptera</taxon>
        <taxon>Endopterygota</taxon>
        <taxon>Coleoptera</taxon>
        <taxon>Polyphaga</taxon>
        <taxon>Cucujiformia</taxon>
        <taxon>Chrysomeloidea</taxon>
        <taxon>Chrysomelidae</taxon>
        <taxon>Bruchinae</taxon>
        <taxon>Bruchini</taxon>
        <taxon>Acanthoscelides</taxon>
    </lineage>
</organism>
<evidence type="ECO:0000313" key="3">
    <source>
        <dbReference type="Proteomes" id="UP001152888"/>
    </source>
</evidence>
<comment type="caution">
    <text evidence="2">The sequence shown here is derived from an EMBL/GenBank/DDBJ whole genome shotgun (WGS) entry which is preliminary data.</text>
</comment>
<dbReference type="AlphaFoldDB" id="A0A9P0PNP9"/>
<name>A0A9P0PNP9_ACAOB</name>
<reference evidence="2" key="1">
    <citation type="submission" date="2022-03" db="EMBL/GenBank/DDBJ databases">
        <authorList>
            <person name="Sayadi A."/>
        </authorList>
    </citation>
    <scope>NUCLEOTIDE SEQUENCE</scope>
</reference>
<gene>
    <name evidence="2" type="ORF">ACAOBT_LOCUS18149</name>
</gene>
<protein>
    <submittedName>
        <fullName evidence="2">Uncharacterized protein</fullName>
    </submittedName>
</protein>
<feature type="region of interest" description="Disordered" evidence="1">
    <location>
        <begin position="51"/>
        <end position="78"/>
    </location>
</feature>
<dbReference type="EMBL" id="CAKOFQ010007031">
    <property type="protein sequence ID" value="CAH1987900.1"/>
    <property type="molecule type" value="Genomic_DNA"/>
</dbReference>
<proteinExistence type="predicted"/>
<dbReference type="Proteomes" id="UP001152888">
    <property type="component" value="Unassembled WGS sequence"/>
</dbReference>
<keyword evidence="3" id="KW-1185">Reference proteome</keyword>
<feature type="compositionally biased region" description="Polar residues" evidence="1">
    <location>
        <begin position="51"/>
        <end position="71"/>
    </location>
</feature>
<accession>A0A9P0PNP9</accession>
<sequence length="115" mass="12555">MRKAAEENIRTRKRSIMAQGEIQRVVQKHRLNALNKSSSASEASALTAIQSPTLSWDSPSATTPAYSTNCPVKNEDTVANDDAATGDIISRMELDKLNDFSLPPKLLPVLPGEYL</sequence>
<evidence type="ECO:0000256" key="1">
    <source>
        <dbReference type="SAM" id="MobiDB-lite"/>
    </source>
</evidence>